<name>A0ABR8LC85_9ACTN</name>
<dbReference type="EMBL" id="JACXRZ010000055">
    <property type="protein sequence ID" value="MBD3148492.1"/>
    <property type="molecule type" value="Genomic_DNA"/>
</dbReference>
<dbReference type="Proteomes" id="UP000653231">
    <property type="component" value="Unassembled WGS sequence"/>
</dbReference>
<protein>
    <submittedName>
        <fullName evidence="1">Uncharacterized protein</fullName>
    </submittedName>
</protein>
<evidence type="ECO:0000313" key="2">
    <source>
        <dbReference type="Proteomes" id="UP000653231"/>
    </source>
</evidence>
<accession>A0ABR8LC85</accession>
<gene>
    <name evidence="1" type="ORF">IEQ31_35730</name>
</gene>
<sequence>MEFITAVKFELRNLYGWTDADFLESTWNLQEEYHRVLDAATGKHFGVEKKVATHAWAYNVAKRRLSQHPELRTDRPARVLLYDEFE</sequence>
<evidence type="ECO:0000313" key="1">
    <source>
        <dbReference type="EMBL" id="MBD3148492.1"/>
    </source>
</evidence>
<reference evidence="1 2" key="1">
    <citation type="submission" date="2020-09" db="EMBL/GenBank/DDBJ databases">
        <title>Actinomycete isolated from the Camponotus japonicus Mayr.</title>
        <authorList>
            <person name="Gong X."/>
        </authorList>
    </citation>
    <scope>NUCLEOTIDE SEQUENCE [LARGE SCALE GENOMIC DNA]</scope>
    <source>
        <strain evidence="1 2">2C-HV3</strain>
    </source>
</reference>
<organism evidence="1 2">
    <name type="scientific">Microbispora bryophytorum subsp. camponoti</name>
    <dbReference type="NCBI Taxonomy" id="1677852"/>
    <lineage>
        <taxon>Bacteria</taxon>
        <taxon>Bacillati</taxon>
        <taxon>Actinomycetota</taxon>
        <taxon>Actinomycetes</taxon>
        <taxon>Streptosporangiales</taxon>
        <taxon>Streptosporangiaceae</taxon>
        <taxon>Microbispora</taxon>
    </lineage>
</organism>
<keyword evidence="2" id="KW-1185">Reference proteome</keyword>
<comment type="caution">
    <text evidence="1">The sequence shown here is derived from an EMBL/GenBank/DDBJ whole genome shotgun (WGS) entry which is preliminary data.</text>
</comment>
<proteinExistence type="predicted"/>